<dbReference type="Proteomes" id="UP000095662">
    <property type="component" value="Unassembled WGS sequence"/>
</dbReference>
<dbReference type="OrthoDB" id="1853800at2"/>
<sequence>MTKQELKDYRYTCKCIKQLESELNDAAVTDSTQGSQSEYPYVKHSVTISGVPDNDTHLAKKRRLSELKAQKAEVERFIGNIADNQTRDMFYYRYIQGYTMVRTAVEIGGDNTPDSVRMRINRYLR</sequence>
<gene>
    <name evidence="1" type="ORF">ERS852540_01959</name>
</gene>
<dbReference type="AlphaFoldDB" id="A0A174ZYK6"/>
<proteinExistence type="predicted"/>
<reference evidence="1 2" key="1">
    <citation type="submission" date="2015-09" db="EMBL/GenBank/DDBJ databases">
        <authorList>
            <consortium name="Pathogen Informatics"/>
        </authorList>
    </citation>
    <scope>NUCLEOTIDE SEQUENCE [LARGE SCALE GENOMIC DNA]</scope>
    <source>
        <strain evidence="1 2">2789STDY5834928</strain>
    </source>
</reference>
<evidence type="ECO:0000313" key="2">
    <source>
        <dbReference type="Proteomes" id="UP000095662"/>
    </source>
</evidence>
<dbReference type="EMBL" id="CZBY01000017">
    <property type="protein sequence ID" value="CUQ89608.1"/>
    <property type="molecule type" value="Genomic_DNA"/>
</dbReference>
<name>A0A174ZYK6_9FIRM</name>
<protein>
    <submittedName>
        <fullName evidence="1">Phage transcriptional regulator, RinA family</fullName>
    </submittedName>
</protein>
<dbReference type="STRING" id="39492.ERS852540_01959"/>
<evidence type="ECO:0000313" key="1">
    <source>
        <dbReference type="EMBL" id="CUQ89608.1"/>
    </source>
</evidence>
<organism evidence="1 2">
    <name type="scientific">[Eubacterium] siraeum</name>
    <dbReference type="NCBI Taxonomy" id="39492"/>
    <lineage>
        <taxon>Bacteria</taxon>
        <taxon>Bacillati</taxon>
        <taxon>Bacillota</taxon>
        <taxon>Clostridia</taxon>
        <taxon>Eubacteriales</taxon>
        <taxon>Oscillospiraceae</taxon>
        <taxon>Oscillospiraceae incertae sedis</taxon>
    </lineage>
</organism>
<accession>A0A174ZYK6</accession>